<dbReference type="Proteomes" id="UP000053244">
    <property type="component" value="Unassembled WGS sequence"/>
</dbReference>
<dbReference type="AlphaFoldDB" id="A0A0X3UW18"/>
<evidence type="ECO:0000313" key="3">
    <source>
        <dbReference type="EMBL" id="KUL36691.1"/>
    </source>
</evidence>
<organism evidence="3 4">
    <name type="scientific">Actinoplanes awajinensis subsp. mycoplanecinus</name>
    <dbReference type="NCBI Taxonomy" id="135947"/>
    <lineage>
        <taxon>Bacteria</taxon>
        <taxon>Bacillati</taxon>
        <taxon>Actinomycetota</taxon>
        <taxon>Actinomycetes</taxon>
        <taxon>Micromonosporales</taxon>
        <taxon>Micromonosporaceae</taxon>
        <taxon>Actinoplanes</taxon>
    </lineage>
</organism>
<gene>
    <name evidence="3" type="ORF">ADL15_12710</name>
</gene>
<keyword evidence="2" id="KW-0812">Transmembrane</keyword>
<evidence type="ECO:0000256" key="2">
    <source>
        <dbReference type="SAM" id="Phobius"/>
    </source>
</evidence>
<sequence length="79" mass="8564">MPTGSSALQIVACIVISTVLAYVGGRVHQWYKHSLDRDRSFREGYKHAYQALFPLASRGRAPAPGTTGPDVPAAEPPRD</sequence>
<dbReference type="OrthoDB" id="3298572at2"/>
<reference evidence="3 4" key="1">
    <citation type="submission" date="2015-10" db="EMBL/GenBank/DDBJ databases">
        <authorList>
            <person name="Gilbert D.G."/>
        </authorList>
    </citation>
    <scope>NUCLEOTIDE SEQUENCE [LARGE SCALE GENOMIC DNA]</scope>
    <source>
        <strain evidence="3 4">NRRL B-16712</strain>
    </source>
</reference>
<keyword evidence="4" id="KW-1185">Reference proteome</keyword>
<keyword evidence="2" id="KW-0472">Membrane</keyword>
<protein>
    <submittedName>
        <fullName evidence="3">Uncharacterized protein</fullName>
    </submittedName>
</protein>
<evidence type="ECO:0000256" key="1">
    <source>
        <dbReference type="SAM" id="MobiDB-lite"/>
    </source>
</evidence>
<keyword evidence="2" id="KW-1133">Transmembrane helix</keyword>
<name>A0A0X3UW18_9ACTN</name>
<proteinExistence type="predicted"/>
<feature type="region of interest" description="Disordered" evidence="1">
    <location>
        <begin position="56"/>
        <end position="79"/>
    </location>
</feature>
<accession>A0A0X3UW18</accession>
<comment type="caution">
    <text evidence="3">The sequence shown here is derived from an EMBL/GenBank/DDBJ whole genome shotgun (WGS) entry which is preliminary data.</text>
</comment>
<dbReference type="RefSeq" id="WP_067688838.1">
    <property type="nucleotide sequence ID" value="NZ_LLZH01000085.1"/>
</dbReference>
<evidence type="ECO:0000313" key="4">
    <source>
        <dbReference type="Proteomes" id="UP000053244"/>
    </source>
</evidence>
<dbReference type="EMBL" id="LLZH01000085">
    <property type="protein sequence ID" value="KUL36691.1"/>
    <property type="molecule type" value="Genomic_DNA"/>
</dbReference>
<feature type="transmembrane region" description="Helical" evidence="2">
    <location>
        <begin position="6"/>
        <end position="25"/>
    </location>
</feature>